<evidence type="ECO:0000313" key="1">
    <source>
        <dbReference type="EMBL" id="EHC14794.1"/>
    </source>
</evidence>
<keyword evidence="2" id="KW-1185">Reference proteome</keyword>
<protein>
    <submittedName>
        <fullName evidence="1">Uncharacterized protein</fullName>
    </submittedName>
</protein>
<name>G6FSF8_9CYAN</name>
<organism evidence="1 2">
    <name type="scientific">Fischerella thermalis JSC-11</name>
    <dbReference type="NCBI Taxonomy" id="741277"/>
    <lineage>
        <taxon>Bacteria</taxon>
        <taxon>Bacillati</taxon>
        <taxon>Cyanobacteriota</taxon>
        <taxon>Cyanophyceae</taxon>
        <taxon>Nostocales</taxon>
        <taxon>Hapalosiphonaceae</taxon>
        <taxon>Fischerella</taxon>
    </lineage>
</organism>
<dbReference type="AlphaFoldDB" id="G6FSF8"/>
<comment type="caution">
    <text evidence="1">The sequence shown here is derived from an EMBL/GenBank/DDBJ whole genome shotgun (WGS) entry which is preliminary data.</text>
</comment>
<evidence type="ECO:0000313" key="2">
    <source>
        <dbReference type="Proteomes" id="UP000004344"/>
    </source>
</evidence>
<accession>G6FSF8</accession>
<proteinExistence type="predicted"/>
<dbReference type="Proteomes" id="UP000004344">
    <property type="component" value="Unassembled WGS sequence"/>
</dbReference>
<gene>
    <name evidence="1" type="ORF">FJSC11DRAFT_1705</name>
</gene>
<dbReference type="EMBL" id="AGIZ01000005">
    <property type="protein sequence ID" value="EHC14794.1"/>
    <property type="molecule type" value="Genomic_DNA"/>
</dbReference>
<reference evidence="1 2" key="1">
    <citation type="submission" date="2011-09" db="EMBL/GenBank/DDBJ databases">
        <title>The draft genome of Fischerella sp. JSC-11.</title>
        <authorList>
            <consortium name="US DOE Joint Genome Institute (JGI-PGF)"/>
            <person name="Lucas S."/>
            <person name="Han J."/>
            <person name="Lapidus A."/>
            <person name="Cheng J.-F."/>
            <person name="Goodwin L."/>
            <person name="Pitluck S."/>
            <person name="Peters L."/>
            <person name="Land M.L."/>
            <person name="Hauser L."/>
            <person name="Sarkisova S."/>
            <person name="Bryant D.A."/>
            <person name="Brown I."/>
            <person name="Woyke T.J."/>
        </authorList>
    </citation>
    <scope>NUCLEOTIDE SEQUENCE [LARGE SCALE GENOMIC DNA]</scope>
    <source>
        <strain evidence="1 2">JSC-11</strain>
    </source>
</reference>
<sequence>MSVWLSYHQSNLAYFVAIFLGYTRLRLMQIYSNYQSLLYKCLLIFLNNPGFLACEKSDETFPVRI</sequence>